<evidence type="ECO:0000259" key="5">
    <source>
        <dbReference type="Pfam" id="PF00535"/>
    </source>
</evidence>
<name>A0A385ACF2_LATCU</name>
<evidence type="ECO:0000256" key="1">
    <source>
        <dbReference type="ARBA" id="ARBA00004776"/>
    </source>
</evidence>
<protein>
    <submittedName>
        <fullName evidence="6">Glycosyltransferase</fullName>
    </submittedName>
</protein>
<evidence type="ECO:0000256" key="3">
    <source>
        <dbReference type="ARBA" id="ARBA00022676"/>
    </source>
</evidence>
<dbReference type="SUPFAM" id="SSF53448">
    <property type="entry name" value="Nucleotide-diphospho-sugar transferases"/>
    <property type="match status" value="1"/>
</dbReference>
<dbReference type="Proteomes" id="UP000257607">
    <property type="component" value="Chromosome"/>
</dbReference>
<evidence type="ECO:0000313" key="7">
    <source>
        <dbReference type="Proteomes" id="UP000257607"/>
    </source>
</evidence>
<keyword evidence="4 6" id="KW-0808">Transferase</keyword>
<reference evidence="6 7" key="1">
    <citation type="submission" date="2018-07" db="EMBL/GenBank/DDBJ databases">
        <title>Lactobacillus curvatus genome sequence.</title>
        <authorList>
            <person name="Prechtl R."/>
        </authorList>
    </citation>
    <scope>NUCLEOTIDE SEQUENCE [LARGE SCALE GENOMIC DNA]</scope>
    <source>
        <strain evidence="6 7">TMW 1.1928</strain>
    </source>
</reference>
<keyword evidence="3" id="KW-0328">Glycosyltransferase</keyword>
<gene>
    <name evidence="6" type="ORF">DT351_02830</name>
</gene>
<comment type="similarity">
    <text evidence="2">Belongs to the glycosyltransferase 2 family.</text>
</comment>
<proteinExistence type="inferred from homology"/>
<organism evidence="6 7">
    <name type="scientific">Latilactobacillus curvatus</name>
    <name type="common">Lactobacillus curvatus</name>
    <dbReference type="NCBI Taxonomy" id="28038"/>
    <lineage>
        <taxon>Bacteria</taxon>
        <taxon>Bacillati</taxon>
        <taxon>Bacillota</taxon>
        <taxon>Bacilli</taxon>
        <taxon>Lactobacillales</taxon>
        <taxon>Lactobacillaceae</taxon>
        <taxon>Latilactobacillus</taxon>
    </lineage>
</organism>
<dbReference type="Gene3D" id="3.90.550.10">
    <property type="entry name" value="Spore Coat Polysaccharide Biosynthesis Protein SpsA, Chain A"/>
    <property type="match status" value="1"/>
</dbReference>
<dbReference type="RefSeq" id="WP_116843470.1">
    <property type="nucleotide sequence ID" value="NZ_CP031003.1"/>
</dbReference>
<feature type="domain" description="Glycosyltransferase 2-like" evidence="5">
    <location>
        <begin position="5"/>
        <end position="111"/>
    </location>
</feature>
<dbReference type="AlphaFoldDB" id="A0A385ACF2"/>
<comment type="pathway">
    <text evidence="1">Cell wall biogenesis; cell wall polysaccharide biosynthesis.</text>
</comment>
<dbReference type="PANTHER" id="PTHR43179">
    <property type="entry name" value="RHAMNOSYLTRANSFERASE WBBL"/>
    <property type="match status" value="1"/>
</dbReference>
<dbReference type="EMBL" id="CP031003">
    <property type="protein sequence ID" value="AXN35351.1"/>
    <property type="molecule type" value="Genomic_DNA"/>
</dbReference>
<accession>A0A385ACF2</accession>
<evidence type="ECO:0000313" key="6">
    <source>
        <dbReference type="EMBL" id="AXN35351.1"/>
    </source>
</evidence>
<dbReference type="PANTHER" id="PTHR43179:SF12">
    <property type="entry name" value="GALACTOFURANOSYLTRANSFERASE GLFT2"/>
    <property type="match status" value="1"/>
</dbReference>
<dbReference type="GO" id="GO:0016757">
    <property type="term" value="F:glycosyltransferase activity"/>
    <property type="evidence" value="ECO:0007669"/>
    <property type="project" value="UniProtKB-KW"/>
</dbReference>
<dbReference type="InterPro" id="IPR029044">
    <property type="entry name" value="Nucleotide-diphossugar_trans"/>
</dbReference>
<dbReference type="CDD" id="cd04185">
    <property type="entry name" value="GT_2_like_b"/>
    <property type="match status" value="1"/>
</dbReference>
<dbReference type="Pfam" id="PF00535">
    <property type="entry name" value="Glycos_transf_2"/>
    <property type="match status" value="1"/>
</dbReference>
<sequence>MSKISLVVVTYNRLALLKECMESVFKFSDLLSHIIIVDNASDLETKNYLVSLGNKIDYIRLEKNLGGAGGFYIGIKYFTEKTSDDYVWVMDDDTIPNKKSLNELIKAAQKFNSFGFLASDVRWIDGSPAKMNIPSVEDDLWTENKDYVRLKRATFVSIVISRVAIETVGYPIKEFFIWGDDTEYTKRISSKFASYFVGSSEVLHKMKGNIGADLMNDSVERIDRYFYAYRNRYYNAKHSSKKVYTKYRLRVLNEALQLLFGSYKNKFRRLSVLIKGTFAGIFFKPDIEVRHKLNDKV</sequence>
<evidence type="ECO:0000256" key="4">
    <source>
        <dbReference type="ARBA" id="ARBA00022679"/>
    </source>
</evidence>
<dbReference type="InterPro" id="IPR001173">
    <property type="entry name" value="Glyco_trans_2-like"/>
</dbReference>
<evidence type="ECO:0000256" key="2">
    <source>
        <dbReference type="ARBA" id="ARBA00006739"/>
    </source>
</evidence>